<sequence length="160" mass="18323">MPVQARARELFLKFLFEVYDNSGGMTTSKFQRATGLSQSFGIGTYAEGGAYADMKEPARVTISNVTLERGVSEDESFYLWCLELCDFLRHAPEGAGNLTKDVLRDLDIKQKDRTQTVRIVYPMHSCFPVTWSASEWDNTTDDVQIESLELAQWWFDRETE</sequence>
<dbReference type="EMBL" id="MT143971">
    <property type="protein sequence ID" value="QJA43884.1"/>
    <property type="molecule type" value="Genomic_DNA"/>
</dbReference>
<evidence type="ECO:0000313" key="1">
    <source>
        <dbReference type="EMBL" id="QJA43884.1"/>
    </source>
</evidence>
<reference evidence="1" key="1">
    <citation type="submission" date="2020-03" db="EMBL/GenBank/DDBJ databases">
        <title>The deep terrestrial virosphere.</title>
        <authorList>
            <person name="Holmfeldt K."/>
            <person name="Nilsson E."/>
            <person name="Simone D."/>
            <person name="Lopez-Fernandez M."/>
            <person name="Wu X."/>
            <person name="de Brujin I."/>
            <person name="Lundin D."/>
            <person name="Andersson A."/>
            <person name="Bertilsson S."/>
            <person name="Dopson M."/>
        </authorList>
    </citation>
    <scope>NUCLEOTIDE SEQUENCE</scope>
    <source>
        <strain evidence="1">TM448A00064</strain>
        <strain evidence="2">TM448B00061</strain>
    </source>
</reference>
<gene>
    <name evidence="1" type="ORF">TM448A00064_0063</name>
    <name evidence="2" type="ORF">TM448B00061_0072</name>
</gene>
<organism evidence="1">
    <name type="scientific">viral metagenome</name>
    <dbReference type="NCBI Taxonomy" id="1070528"/>
    <lineage>
        <taxon>unclassified sequences</taxon>
        <taxon>metagenomes</taxon>
        <taxon>organismal metagenomes</taxon>
    </lineage>
</organism>
<proteinExistence type="predicted"/>
<protein>
    <submittedName>
        <fullName evidence="1">Putative tail tube protein</fullName>
    </submittedName>
</protein>
<name>A0A6H1Z8K5_9ZZZZ</name>
<dbReference type="GO" id="GO:0005198">
    <property type="term" value="F:structural molecule activity"/>
    <property type="evidence" value="ECO:0007669"/>
    <property type="project" value="InterPro"/>
</dbReference>
<dbReference type="EMBL" id="MT144588">
    <property type="protein sequence ID" value="QJH93452.1"/>
    <property type="molecule type" value="Genomic_DNA"/>
</dbReference>
<dbReference type="Pfam" id="PF06841">
    <property type="entry name" value="Phage_T4_gp19"/>
    <property type="match status" value="1"/>
</dbReference>
<evidence type="ECO:0000313" key="2">
    <source>
        <dbReference type="EMBL" id="QJH93452.1"/>
    </source>
</evidence>
<dbReference type="AlphaFoldDB" id="A0A6H1Z8K5"/>
<dbReference type="InterPro" id="IPR010667">
    <property type="entry name" value="Phage_T4_Gp19"/>
</dbReference>
<accession>A0A6H1Z8K5</accession>